<evidence type="ECO:0000313" key="2">
    <source>
        <dbReference type="Proteomes" id="UP000578688"/>
    </source>
</evidence>
<dbReference type="EMBL" id="JACBYV010000001">
    <property type="protein sequence ID" value="NYH72307.1"/>
    <property type="molecule type" value="Genomic_DNA"/>
</dbReference>
<sequence length="155" mass="17409">MDNTADTDACDHPRNTKISPFLARSGTLRTGEDRLPGYYCEQQQMWVVDTEQGVQPIINEQALSQLKTKTRADGEEDDDCQLALELVTKTHQQIERDDDTQPNGFNNLLQLATKTDSIDEADDNYSAAQLLELVTKTKVQQEADDDAIQSFGFHC</sequence>
<dbReference type="RefSeq" id="WP_257026813.1">
    <property type="nucleotide sequence ID" value="NZ_JACBYV010000001.1"/>
</dbReference>
<gene>
    <name evidence="1" type="ORF">FHR27_000917</name>
</gene>
<dbReference type="AlphaFoldDB" id="A0A7Z0BMB8"/>
<reference evidence="1 2" key="1">
    <citation type="submission" date="2020-07" db="EMBL/GenBank/DDBJ databases">
        <title>Genomic analyses of the natural microbiome of Caenorhabditis elegans.</title>
        <authorList>
            <person name="Samuel B."/>
        </authorList>
    </citation>
    <scope>NUCLEOTIDE SEQUENCE [LARGE SCALE GENOMIC DNA]</scope>
    <source>
        <strain evidence="1 2">BIGb0408</strain>
    </source>
</reference>
<evidence type="ECO:0000313" key="1">
    <source>
        <dbReference type="EMBL" id="NYH72307.1"/>
    </source>
</evidence>
<protein>
    <submittedName>
        <fullName evidence="1">Uncharacterized protein</fullName>
    </submittedName>
</protein>
<comment type="caution">
    <text evidence="1">The sequence shown here is derived from an EMBL/GenBank/DDBJ whole genome shotgun (WGS) entry which is preliminary data.</text>
</comment>
<organism evidence="1 2">
    <name type="scientific">Phytopseudomonas flavescens</name>
    <dbReference type="NCBI Taxonomy" id="29435"/>
    <lineage>
        <taxon>Bacteria</taxon>
        <taxon>Pseudomonadati</taxon>
        <taxon>Pseudomonadota</taxon>
        <taxon>Gammaproteobacteria</taxon>
        <taxon>Pseudomonadales</taxon>
        <taxon>Pseudomonadaceae</taxon>
        <taxon>Phytopseudomonas</taxon>
    </lineage>
</organism>
<accession>A0A7Z0BMB8</accession>
<name>A0A7Z0BMB8_9GAMM</name>
<keyword evidence="2" id="KW-1185">Reference proteome</keyword>
<dbReference type="Proteomes" id="UP000578688">
    <property type="component" value="Unassembled WGS sequence"/>
</dbReference>
<proteinExistence type="predicted"/>